<evidence type="ECO:0000259" key="1">
    <source>
        <dbReference type="Pfam" id="PF13679"/>
    </source>
</evidence>
<dbReference type="OrthoDB" id="5961583at2759"/>
<feature type="non-terminal residue" evidence="2">
    <location>
        <position position="1"/>
    </location>
</feature>
<dbReference type="PANTHER" id="PTHR12496">
    <property type="entry name" value="CGI-41 METHYLTRANSFERASE"/>
    <property type="match status" value="1"/>
</dbReference>
<keyword evidence="3" id="KW-1185">Reference proteome</keyword>
<gene>
    <name evidence="2" type="ORF">PACLA_8A079476</name>
</gene>
<dbReference type="EMBL" id="CACRXK020002883">
    <property type="protein sequence ID" value="CAB3996505.1"/>
    <property type="molecule type" value="Genomic_DNA"/>
</dbReference>
<accession>A0A6S7GY46</accession>
<organism evidence="2 3">
    <name type="scientific">Paramuricea clavata</name>
    <name type="common">Red gorgonian</name>
    <name type="synonym">Violescent sea-whip</name>
    <dbReference type="NCBI Taxonomy" id="317549"/>
    <lineage>
        <taxon>Eukaryota</taxon>
        <taxon>Metazoa</taxon>
        <taxon>Cnidaria</taxon>
        <taxon>Anthozoa</taxon>
        <taxon>Octocorallia</taxon>
        <taxon>Malacalcyonacea</taxon>
        <taxon>Plexauridae</taxon>
        <taxon>Paramuricea</taxon>
    </lineage>
</organism>
<dbReference type="AlphaFoldDB" id="A0A6S7GY46"/>
<dbReference type="Proteomes" id="UP001152795">
    <property type="component" value="Unassembled WGS sequence"/>
</dbReference>
<evidence type="ECO:0000313" key="2">
    <source>
        <dbReference type="EMBL" id="CAB3996505.1"/>
    </source>
</evidence>
<evidence type="ECO:0000313" key="3">
    <source>
        <dbReference type="Proteomes" id="UP001152795"/>
    </source>
</evidence>
<feature type="domain" description="Methyltransferase" evidence="1">
    <location>
        <begin position="52"/>
        <end position="98"/>
    </location>
</feature>
<protein>
    <recommendedName>
        <fullName evidence="1">Methyltransferase domain-containing protein</fullName>
    </recommendedName>
</protein>
<proteinExistence type="predicted"/>
<sequence>EAGTGGRSLVHVTHHINSDISAAEFSNVVLEAFSMMEDETPPQNTRNLQAWPKSCENFIIVGLHTCGDLAPTLLRVFSQCDNAVGIVSVGCCYMKLHHEIAKTDQGTTTQKRKKLDTIPTNSKKICGNFQQNNVESTDPTSRPNPTTGICDQHQSCTKLTNSIRQNDLELTAHTSRQNSVEMCGNSQQNSIESTNIDRRNDLGFADPSCRHSCTEICSNFGQEKVKNDSLNCRQTLTTQCDELKVVEDSISTVEAAQILGYPLSDYVKSLSGHRQTYNALESACHAIGRYHKKLLEISPTLKLHYYRALLELLLKQKDPGCPRRQIRTLRPKKAANMTFTEYVTSACDILSIEESRPTAQDIQIAEEIHAGKQFNVVVFYVLKLLMAPVIEGLLLVDRLIYIREQYPDFNARISMLFDPDISPRNFAIIAEKSK</sequence>
<dbReference type="PANTHER" id="PTHR12496:SF2">
    <property type="entry name" value="METHYLTRANSFERASE-LIKE PROTEIN 25B"/>
    <property type="match status" value="1"/>
</dbReference>
<dbReference type="InterPro" id="IPR052220">
    <property type="entry name" value="METTL25"/>
</dbReference>
<comment type="caution">
    <text evidence="2">The sequence shown here is derived from an EMBL/GenBank/DDBJ whole genome shotgun (WGS) entry which is preliminary data.</text>
</comment>
<dbReference type="Pfam" id="PF13679">
    <property type="entry name" value="Methyltransf_32"/>
    <property type="match status" value="1"/>
</dbReference>
<name>A0A6S7GY46_PARCT</name>
<reference evidence="2" key="1">
    <citation type="submission" date="2020-04" db="EMBL/GenBank/DDBJ databases">
        <authorList>
            <person name="Alioto T."/>
            <person name="Alioto T."/>
            <person name="Gomez Garrido J."/>
        </authorList>
    </citation>
    <scope>NUCLEOTIDE SEQUENCE</scope>
    <source>
        <strain evidence="2">A484AB</strain>
    </source>
</reference>
<dbReference type="InterPro" id="IPR025714">
    <property type="entry name" value="Methyltranfer_dom"/>
</dbReference>